<feature type="compositionally biased region" description="Basic and acidic residues" evidence="1">
    <location>
        <begin position="69"/>
        <end position="86"/>
    </location>
</feature>
<dbReference type="Proteomes" id="UP000015105">
    <property type="component" value="Chromosome 6D"/>
</dbReference>
<protein>
    <submittedName>
        <fullName evidence="2">Uncharacterized protein</fullName>
    </submittedName>
</protein>
<reference evidence="3" key="2">
    <citation type="journal article" date="2017" name="Nat. Plants">
        <title>The Aegilops tauschii genome reveals multiple impacts of transposons.</title>
        <authorList>
            <person name="Zhao G."/>
            <person name="Zou C."/>
            <person name="Li K."/>
            <person name="Wang K."/>
            <person name="Li T."/>
            <person name="Gao L."/>
            <person name="Zhang X."/>
            <person name="Wang H."/>
            <person name="Yang Z."/>
            <person name="Liu X."/>
            <person name="Jiang W."/>
            <person name="Mao L."/>
            <person name="Kong X."/>
            <person name="Jiao Y."/>
            <person name="Jia J."/>
        </authorList>
    </citation>
    <scope>NUCLEOTIDE SEQUENCE [LARGE SCALE GENOMIC DNA]</scope>
    <source>
        <strain evidence="3">cv. AL8/78</strain>
    </source>
</reference>
<reference evidence="2" key="5">
    <citation type="journal article" date="2021" name="G3 (Bethesda)">
        <title>Aegilops tauschii genome assembly Aet v5.0 features greater sequence contiguity and improved annotation.</title>
        <authorList>
            <person name="Wang L."/>
            <person name="Zhu T."/>
            <person name="Rodriguez J.C."/>
            <person name="Deal K.R."/>
            <person name="Dubcovsky J."/>
            <person name="McGuire P.E."/>
            <person name="Lux T."/>
            <person name="Spannagl M."/>
            <person name="Mayer K.F.X."/>
            <person name="Baldrich P."/>
            <person name="Meyers B.C."/>
            <person name="Huo N."/>
            <person name="Gu Y.Q."/>
            <person name="Zhou H."/>
            <person name="Devos K.M."/>
            <person name="Bennetzen J.L."/>
            <person name="Unver T."/>
            <person name="Budak H."/>
            <person name="Gulick P.J."/>
            <person name="Galiba G."/>
            <person name="Kalapos B."/>
            <person name="Nelson D.R."/>
            <person name="Li P."/>
            <person name="You F.M."/>
            <person name="Luo M.C."/>
            <person name="Dvorak J."/>
        </authorList>
    </citation>
    <scope>NUCLEOTIDE SEQUENCE [LARGE SCALE GENOMIC DNA]</scope>
    <source>
        <strain evidence="2">cv. AL8/78</strain>
    </source>
</reference>
<dbReference type="AlphaFoldDB" id="A0A453Q2D0"/>
<evidence type="ECO:0000313" key="2">
    <source>
        <dbReference type="EnsemblPlants" id="AET6Gv20954800.3"/>
    </source>
</evidence>
<reference evidence="3" key="1">
    <citation type="journal article" date="2014" name="Science">
        <title>Ancient hybridizations among the ancestral genomes of bread wheat.</title>
        <authorList>
            <consortium name="International Wheat Genome Sequencing Consortium,"/>
            <person name="Marcussen T."/>
            <person name="Sandve S.R."/>
            <person name="Heier L."/>
            <person name="Spannagl M."/>
            <person name="Pfeifer M."/>
            <person name="Jakobsen K.S."/>
            <person name="Wulff B.B."/>
            <person name="Steuernagel B."/>
            <person name="Mayer K.F."/>
            <person name="Olsen O.A."/>
        </authorList>
    </citation>
    <scope>NUCLEOTIDE SEQUENCE [LARGE SCALE GENOMIC DNA]</scope>
    <source>
        <strain evidence="3">cv. AL8/78</strain>
    </source>
</reference>
<dbReference type="Gramene" id="AET6Gv20954800.3">
    <property type="protein sequence ID" value="AET6Gv20954800.3"/>
    <property type="gene ID" value="AET6Gv20954800"/>
</dbReference>
<reference evidence="2" key="3">
    <citation type="journal article" date="2017" name="Nature">
        <title>Genome sequence of the progenitor of the wheat D genome Aegilops tauschii.</title>
        <authorList>
            <person name="Luo M.C."/>
            <person name="Gu Y.Q."/>
            <person name="Puiu D."/>
            <person name="Wang H."/>
            <person name="Twardziok S.O."/>
            <person name="Deal K.R."/>
            <person name="Huo N."/>
            <person name="Zhu T."/>
            <person name="Wang L."/>
            <person name="Wang Y."/>
            <person name="McGuire P.E."/>
            <person name="Liu S."/>
            <person name="Long H."/>
            <person name="Ramasamy R.K."/>
            <person name="Rodriguez J.C."/>
            <person name="Van S.L."/>
            <person name="Yuan L."/>
            <person name="Wang Z."/>
            <person name="Xia Z."/>
            <person name="Xiao L."/>
            <person name="Anderson O.D."/>
            <person name="Ouyang S."/>
            <person name="Liang Y."/>
            <person name="Zimin A.V."/>
            <person name="Pertea G."/>
            <person name="Qi P."/>
            <person name="Bennetzen J.L."/>
            <person name="Dai X."/>
            <person name="Dawson M.W."/>
            <person name="Muller H.G."/>
            <person name="Kugler K."/>
            <person name="Rivarola-Duarte L."/>
            <person name="Spannagl M."/>
            <person name="Mayer K.F.X."/>
            <person name="Lu F.H."/>
            <person name="Bevan M.W."/>
            <person name="Leroy P."/>
            <person name="Li P."/>
            <person name="You F.M."/>
            <person name="Sun Q."/>
            <person name="Liu Z."/>
            <person name="Lyons E."/>
            <person name="Wicker T."/>
            <person name="Salzberg S.L."/>
            <person name="Devos K.M."/>
            <person name="Dvorak J."/>
        </authorList>
    </citation>
    <scope>NUCLEOTIDE SEQUENCE [LARGE SCALE GENOMIC DNA]</scope>
    <source>
        <strain evidence="2">cv. AL8/78</strain>
    </source>
</reference>
<evidence type="ECO:0000256" key="1">
    <source>
        <dbReference type="SAM" id="MobiDB-lite"/>
    </source>
</evidence>
<sequence>MSASITVTYKRKRGASRAQAADAATPEPRPVSSGGVADTEALEDGADADKDLLNRYDHQQHLCKSMQESAREEAPKPCAHATEKEQKEIPLCEPLPRMERPEICSVTTLPIAEACNDKLQCTNDAVNPIPAPSSVCYLRHADGTTNQAEDSNNSAHVVINSHQGPEDSIRPSQCKNRFSPQLTFRRRVKRKIDLDEAAEGNYMNNGKGYSTLACSPASLSVNATALLEVTNADSLDIADKVATEGTSIGLTVPAQRLLEQKSSCMLKSKMQHTVSTQHIEDVNQALTSERDGTPVSEFTSVQVISEPDVRAEDLSKTLGRVNEAPKVVEMKELHGNGLLHSQQGKINKFK</sequence>
<proteinExistence type="predicted"/>
<organism evidence="2 3">
    <name type="scientific">Aegilops tauschii subsp. strangulata</name>
    <name type="common">Goatgrass</name>
    <dbReference type="NCBI Taxonomy" id="200361"/>
    <lineage>
        <taxon>Eukaryota</taxon>
        <taxon>Viridiplantae</taxon>
        <taxon>Streptophyta</taxon>
        <taxon>Embryophyta</taxon>
        <taxon>Tracheophyta</taxon>
        <taxon>Spermatophyta</taxon>
        <taxon>Magnoliopsida</taxon>
        <taxon>Liliopsida</taxon>
        <taxon>Poales</taxon>
        <taxon>Poaceae</taxon>
        <taxon>BOP clade</taxon>
        <taxon>Pooideae</taxon>
        <taxon>Triticodae</taxon>
        <taxon>Triticeae</taxon>
        <taxon>Triticinae</taxon>
        <taxon>Aegilops</taxon>
    </lineage>
</organism>
<feature type="region of interest" description="Disordered" evidence="1">
    <location>
        <begin position="65"/>
        <end position="86"/>
    </location>
</feature>
<accession>A0A453Q2D0</accession>
<keyword evidence="3" id="KW-1185">Reference proteome</keyword>
<reference evidence="2" key="4">
    <citation type="submission" date="2019-03" db="UniProtKB">
        <authorList>
            <consortium name="EnsemblPlants"/>
        </authorList>
    </citation>
    <scope>IDENTIFICATION</scope>
</reference>
<name>A0A453Q2D0_AEGTS</name>
<evidence type="ECO:0000313" key="3">
    <source>
        <dbReference type="Proteomes" id="UP000015105"/>
    </source>
</evidence>
<feature type="region of interest" description="Disordered" evidence="1">
    <location>
        <begin position="1"/>
        <end position="52"/>
    </location>
</feature>
<dbReference type="EnsemblPlants" id="AET6Gv20954800.3">
    <property type="protein sequence ID" value="AET6Gv20954800.3"/>
    <property type="gene ID" value="AET6Gv20954800"/>
</dbReference>